<dbReference type="GO" id="GO:0003743">
    <property type="term" value="F:translation initiation factor activity"/>
    <property type="evidence" value="ECO:0007669"/>
    <property type="project" value="UniProtKB-KW"/>
</dbReference>
<reference evidence="9" key="1">
    <citation type="journal article" date="2019" name="Sci. Rep.">
        <title>No signal of deleterious mutation accumulation in conserved gene sequences of extant asexual hexapods.</title>
        <authorList>
            <person name="Brandt A."/>
            <person name="Bast J."/>
            <person name="Scheu S."/>
            <person name="Meusemann K."/>
            <person name="Donath A."/>
            <person name="Schuette K."/>
            <person name="Machida R."/>
            <person name="Kraaijeveld K."/>
        </authorList>
    </citation>
    <scope>NUCLEOTIDE SEQUENCE</scope>
    <source>
        <strain evidence="9">OG9567</strain>
    </source>
</reference>
<keyword evidence="3" id="KW-0810">Translation regulation</keyword>
<dbReference type="AlphaFoldDB" id="A0A481SY47"/>
<proteinExistence type="evidence at transcript level"/>
<evidence type="ECO:0000256" key="7">
    <source>
        <dbReference type="RuleBase" id="RU004374"/>
    </source>
</evidence>
<evidence type="ECO:0000256" key="8">
    <source>
        <dbReference type="SAM" id="MobiDB-lite"/>
    </source>
</evidence>
<evidence type="ECO:0000313" key="9">
    <source>
        <dbReference type="EMBL" id="QBH73401.1"/>
    </source>
</evidence>
<organism evidence="9">
    <name type="scientific">Nicoletia phytophila</name>
    <dbReference type="NCBI Taxonomy" id="1350298"/>
    <lineage>
        <taxon>Eukaryota</taxon>
        <taxon>Metazoa</taxon>
        <taxon>Ecdysozoa</taxon>
        <taxon>Arthropoda</taxon>
        <taxon>Hexapoda</taxon>
        <taxon>Insecta</taxon>
        <taxon>Zygentoma</taxon>
        <taxon>Nicoletiidae</taxon>
        <taxon>Nicoletia</taxon>
    </lineage>
</organism>
<evidence type="ECO:0000256" key="6">
    <source>
        <dbReference type="ARBA" id="ARBA00032656"/>
    </source>
</evidence>
<dbReference type="InterPro" id="IPR001040">
    <property type="entry name" value="TIF_eIF_4E"/>
</dbReference>
<sequence>MASSSKSGEVEDQGEVQKEEVCKTEELPPELLIKHPLQNKWTLWYYENDRNKTWEENQREITSFDTVEDFWGLYNHIKAASDLRQGSDYSLFKKGIRPMWEDVGNKQGGRWLINLEKKQRSMDLNNFWLEVLLCLIGEAFDDFSDDICGAVVNVRGKGDKIGVWTADASRSESVVQIGRRLKERLNIAPKVVIGYQIHKDTMNKSGSVTKNTYTV</sequence>
<dbReference type="PANTHER" id="PTHR11960:SF8">
    <property type="entry name" value="EUKARYOTIC TRANSLATION INITIATION FACTOR 4E1-RELATED"/>
    <property type="match status" value="1"/>
</dbReference>
<dbReference type="GO" id="GO:0016281">
    <property type="term" value="C:eukaryotic translation initiation factor 4F complex"/>
    <property type="evidence" value="ECO:0007669"/>
    <property type="project" value="TreeGrafter"/>
</dbReference>
<evidence type="ECO:0000256" key="3">
    <source>
        <dbReference type="ARBA" id="ARBA00022845"/>
    </source>
</evidence>
<dbReference type="PROSITE" id="PS00813">
    <property type="entry name" value="IF4E"/>
    <property type="match status" value="1"/>
</dbReference>
<accession>A0A481SY47</accession>
<dbReference type="InterPro" id="IPR023398">
    <property type="entry name" value="TIF_eIF4e-like"/>
</dbReference>
<dbReference type="Pfam" id="PF01652">
    <property type="entry name" value="IF4E"/>
    <property type="match status" value="1"/>
</dbReference>
<dbReference type="SUPFAM" id="SSF55418">
    <property type="entry name" value="eIF4e-like"/>
    <property type="match status" value="1"/>
</dbReference>
<keyword evidence="4 7" id="KW-0694">RNA-binding</keyword>
<dbReference type="GO" id="GO:0006417">
    <property type="term" value="P:regulation of translation"/>
    <property type="evidence" value="ECO:0007669"/>
    <property type="project" value="UniProtKB-KW"/>
</dbReference>
<dbReference type="Gene3D" id="3.30.760.10">
    <property type="entry name" value="RNA Cap, Translation Initiation Factor Eif4e"/>
    <property type="match status" value="1"/>
</dbReference>
<evidence type="ECO:0000256" key="5">
    <source>
        <dbReference type="ARBA" id="ARBA00022917"/>
    </source>
</evidence>
<dbReference type="EMBL" id="MH638011">
    <property type="protein sequence ID" value="QBH73401.1"/>
    <property type="molecule type" value="mRNA"/>
</dbReference>
<evidence type="ECO:0000256" key="1">
    <source>
        <dbReference type="ARBA" id="ARBA00009860"/>
    </source>
</evidence>
<protein>
    <recommendedName>
        <fullName evidence="6">eIF-4F 25 kDa subunit</fullName>
    </recommendedName>
</protein>
<keyword evidence="2 7" id="KW-0396">Initiation factor</keyword>
<comment type="similarity">
    <text evidence="1 7">Belongs to the eukaryotic initiation factor 4E family.</text>
</comment>
<evidence type="ECO:0000256" key="2">
    <source>
        <dbReference type="ARBA" id="ARBA00022540"/>
    </source>
</evidence>
<keyword evidence="5 7" id="KW-0648">Protein biosynthesis</keyword>
<feature type="region of interest" description="Disordered" evidence="8">
    <location>
        <begin position="1"/>
        <end position="21"/>
    </location>
</feature>
<dbReference type="InterPro" id="IPR019770">
    <property type="entry name" value="TIF_eIF_4E_CS"/>
</dbReference>
<dbReference type="PANTHER" id="PTHR11960">
    <property type="entry name" value="EUKARYOTIC TRANSLATION INITIATION FACTOR 4E RELATED"/>
    <property type="match status" value="1"/>
</dbReference>
<evidence type="ECO:0000256" key="4">
    <source>
        <dbReference type="ARBA" id="ARBA00022884"/>
    </source>
</evidence>
<dbReference type="GO" id="GO:0000340">
    <property type="term" value="F:RNA 7-methylguanosine cap binding"/>
    <property type="evidence" value="ECO:0007669"/>
    <property type="project" value="UniProtKB-ARBA"/>
</dbReference>
<name>A0A481SY47_9INSE</name>